<evidence type="ECO:0000256" key="2">
    <source>
        <dbReference type="ARBA" id="ARBA00023098"/>
    </source>
</evidence>
<keyword evidence="1" id="KW-0677">Repeat</keyword>
<evidence type="ECO:0000313" key="4">
    <source>
        <dbReference type="EMBL" id="KRH77470.1"/>
    </source>
</evidence>
<dbReference type="Gramene" id="KRH77470">
    <property type="protein sequence ID" value="KRH77470"/>
    <property type="gene ID" value="GLYMA_01G215300"/>
</dbReference>
<dbReference type="Proteomes" id="UP000008827">
    <property type="component" value="Chromosome 1"/>
</dbReference>
<dbReference type="PANTHER" id="PTHR18896">
    <property type="entry name" value="PHOSPHOLIPASE D"/>
    <property type="match status" value="1"/>
</dbReference>
<dbReference type="SMR" id="A0A0R0LEX6"/>
<keyword evidence="6" id="KW-1185">Reference proteome</keyword>
<protein>
    <recommendedName>
        <fullName evidence="3">Phospholipase D C-terminal domain-containing protein</fullName>
    </recommendedName>
</protein>
<dbReference type="InterPro" id="IPR024632">
    <property type="entry name" value="PLipase_D_C"/>
</dbReference>
<name>A0A0R0LEX6_SOYBN</name>
<evidence type="ECO:0000313" key="6">
    <source>
        <dbReference type="Proteomes" id="UP000008827"/>
    </source>
</evidence>
<gene>
    <name evidence="4" type="ORF">GLYMA_01G215300</name>
</gene>
<dbReference type="Pfam" id="PF12357">
    <property type="entry name" value="PLD_C"/>
    <property type="match status" value="1"/>
</dbReference>
<dbReference type="AlphaFoldDB" id="A0A0R0LEX6"/>
<reference evidence="5" key="2">
    <citation type="submission" date="2018-02" db="UniProtKB">
        <authorList>
            <consortium name="EnsemblPlants"/>
        </authorList>
    </citation>
    <scope>IDENTIFICATION</scope>
    <source>
        <strain evidence="5">Williams 82</strain>
    </source>
</reference>
<accession>A0A0R0LEX6</accession>
<dbReference type="EMBL" id="CM000834">
    <property type="protein sequence ID" value="KRH77470.1"/>
    <property type="molecule type" value="Genomic_DNA"/>
</dbReference>
<evidence type="ECO:0000313" key="5">
    <source>
        <dbReference type="EnsemblPlants" id="KRH77470"/>
    </source>
</evidence>
<dbReference type="InParanoid" id="A0A0R0LEX6"/>
<dbReference type="STRING" id="3847.A0A0R0LEX6"/>
<dbReference type="EnsemblPlants" id="KRH77470">
    <property type="protein sequence ID" value="KRH77470"/>
    <property type="gene ID" value="GLYMA_01G215300"/>
</dbReference>
<keyword evidence="2" id="KW-0443">Lipid metabolism</keyword>
<evidence type="ECO:0000256" key="1">
    <source>
        <dbReference type="ARBA" id="ARBA00022737"/>
    </source>
</evidence>
<feature type="domain" description="Phospholipase D C-terminal" evidence="3">
    <location>
        <begin position="65"/>
        <end position="119"/>
    </location>
</feature>
<dbReference type="PANTHER" id="PTHR18896:SF130">
    <property type="entry name" value="PHOSPHOLIPASE D GAMMA 2-RELATED"/>
    <property type="match status" value="1"/>
</dbReference>
<dbReference type="InterPro" id="IPR015679">
    <property type="entry name" value="PLipase_D_fam"/>
</dbReference>
<reference evidence="4" key="3">
    <citation type="submission" date="2018-07" db="EMBL/GenBank/DDBJ databases">
        <title>WGS assembly of Glycine max.</title>
        <authorList>
            <person name="Schmutz J."/>
            <person name="Cannon S."/>
            <person name="Schlueter J."/>
            <person name="Ma J."/>
            <person name="Mitros T."/>
            <person name="Nelson W."/>
            <person name="Hyten D."/>
            <person name="Song Q."/>
            <person name="Thelen J."/>
            <person name="Cheng J."/>
            <person name="Xu D."/>
            <person name="Hellsten U."/>
            <person name="May G."/>
            <person name="Yu Y."/>
            <person name="Sakurai T."/>
            <person name="Umezawa T."/>
            <person name="Bhattacharyya M."/>
            <person name="Sandhu D."/>
            <person name="Valliyodan B."/>
            <person name="Lindquist E."/>
            <person name="Peto M."/>
            <person name="Grant D."/>
            <person name="Shu S."/>
            <person name="Goodstein D."/>
            <person name="Barry K."/>
            <person name="Futrell-Griggs M."/>
            <person name="Abernathy B."/>
            <person name="Du J."/>
            <person name="Tian Z."/>
            <person name="Zhu L."/>
            <person name="Gill N."/>
            <person name="Joshi T."/>
            <person name="Libault M."/>
            <person name="Sethuraman A."/>
            <person name="Zhang X."/>
            <person name="Shinozaki K."/>
            <person name="Nguyen H."/>
            <person name="Wing R."/>
            <person name="Cregan P."/>
            <person name="Specht J."/>
            <person name="Grimwood J."/>
            <person name="Rokhsar D."/>
            <person name="Stacey G."/>
            <person name="Shoemaker R."/>
            <person name="Jackson S."/>
        </authorList>
    </citation>
    <scope>NUCLEOTIDE SEQUENCE</scope>
    <source>
        <tissue evidence="4">Callus</tissue>
    </source>
</reference>
<sequence>MTQFNTMQMMYDTIYKALQKAGLDNEYEPQDYLNFFCLGNREIPDNENVVNPTEENMPRVHGYRRSLSEFNWRQYAAEEVTEMKSHLLKYPLEVDSKGKVKPLFGCEAFPDVGGNISGTFTLSGLRKYRHLIIYVSS</sequence>
<organism evidence="4">
    <name type="scientific">Glycine max</name>
    <name type="common">Soybean</name>
    <name type="synonym">Glycine hispida</name>
    <dbReference type="NCBI Taxonomy" id="3847"/>
    <lineage>
        <taxon>Eukaryota</taxon>
        <taxon>Viridiplantae</taxon>
        <taxon>Streptophyta</taxon>
        <taxon>Embryophyta</taxon>
        <taxon>Tracheophyta</taxon>
        <taxon>Spermatophyta</taxon>
        <taxon>Magnoliopsida</taxon>
        <taxon>eudicotyledons</taxon>
        <taxon>Gunneridae</taxon>
        <taxon>Pentapetalae</taxon>
        <taxon>rosids</taxon>
        <taxon>fabids</taxon>
        <taxon>Fabales</taxon>
        <taxon>Fabaceae</taxon>
        <taxon>Papilionoideae</taxon>
        <taxon>50 kb inversion clade</taxon>
        <taxon>NPAAA clade</taxon>
        <taxon>indigoferoid/millettioid clade</taxon>
        <taxon>Phaseoleae</taxon>
        <taxon>Glycine</taxon>
        <taxon>Glycine subgen. Soja</taxon>
    </lineage>
</organism>
<dbReference type="GO" id="GO:0006629">
    <property type="term" value="P:lipid metabolic process"/>
    <property type="evidence" value="ECO:0007669"/>
    <property type="project" value="UniProtKB-KW"/>
</dbReference>
<reference evidence="4 5" key="1">
    <citation type="journal article" date="2010" name="Nature">
        <title>Genome sequence of the palaeopolyploid soybean.</title>
        <authorList>
            <person name="Schmutz J."/>
            <person name="Cannon S.B."/>
            <person name="Schlueter J."/>
            <person name="Ma J."/>
            <person name="Mitros T."/>
            <person name="Nelson W."/>
            <person name="Hyten D.L."/>
            <person name="Song Q."/>
            <person name="Thelen J.J."/>
            <person name="Cheng J."/>
            <person name="Xu D."/>
            <person name="Hellsten U."/>
            <person name="May G.D."/>
            <person name="Yu Y."/>
            <person name="Sakurai T."/>
            <person name="Umezawa T."/>
            <person name="Bhattacharyya M.K."/>
            <person name="Sandhu D."/>
            <person name="Valliyodan B."/>
            <person name="Lindquist E."/>
            <person name="Peto M."/>
            <person name="Grant D."/>
            <person name="Shu S."/>
            <person name="Goodstein D."/>
            <person name="Barry K."/>
            <person name="Futrell-Griggs M."/>
            <person name="Abernathy B."/>
            <person name="Du J."/>
            <person name="Tian Z."/>
            <person name="Zhu L."/>
            <person name="Gill N."/>
            <person name="Joshi T."/>
            <person name="Libault M."/>
            <person name="Sethuraman A."/>
            <person name="Zhang X.-C."/>
            <person name="Shinozaki K."/>
            <person name="Nguyen H.T."/>
            <person name="Wing R.A."/>
            <person name="Cregan P."/>
            <person name="Specht J."/>
            <person name="Grimwood J."/>
            <person name="Rokhsar D."/>
            <person name="Stacey G."/>
            <person name="Shoemaker R.C."/>
            <person name="Jackson S.A."/>
        </authorList>
    </citation>
    <scope>NUCLEOTIDE SEQUENCE</scope>
    <source>
        <strain evidence="5">cv. Williams 82</strain>
        <tissue evidence="4">Callus</tissue>
    </source>
</reference>
<evidence type="ECO:0000259" key="3">
    <source>
        <dbReference type="Pfam" id="PF12357"/>
    </source>
</evidence>
<proteinExistence type="predicted"/>